<feature type="non-terminal residue" evidence="2">
    <location>
        <position position="1"/>
    </location>
</feature>
<dbReference type="InterPro" id="IPR000477">
    <property type="entry name" value="RT_dom"/>
</dbReference>
<protein>
    <submittedName>
        <fullName evidence="2">Retrovirus-related Pol polyprotein from transposon 17.6</fullName>
    </submittedName>
</protein>
<reference evidence="2" key="1">
    <citation type="submission" date="2018-05" db="EMBL/GenBank/DDBJ databases">
        <title>Draft genome of Mucuna pruriens seed.</title>
        <authorList>
            <person name="Nnadi N.E."/>
            <person name="Vos R."/>
            <person name="Hasami M.H."/>
            <person name="Devisetty U.K."/>
            <person name="Aguiy J.C."/>
        </authorList>
    </citation>
    <scope>NUCLEOTIDE SEQUENCE [LARGE SCALE GENOMIC DNA]</scope>
    <source>
        <strain evidence="2">JCA_2017</strain>
    </source>
</reference>
<sequence length="256" mass="28765">MAFITDSGSFCYKVMSFGLKNPRATYQRLMDEIFKDQIGCELEVYVDDIKVELTIENRRCDALAGVFVVLRKHRLKLNPEKCSFGRLLGFMLTRKGIEANIDKCEAVITMRSPQSIKEVLVDGRVRDIHLKVEDDASNRLILTKSVEGIPILIYLSISNEAISVLSPRGSQNAILEDRKGNPSPSDNAQEIMTVIVRTIFSFKQVLRKPDLVGRMVGWMAKLLEFNISFEKKGHVKAQALANFITELAPVGEDEGV</sequence>
<dbReference type="Gene3D" id="3.30.70.270">
    <property type="match status" value="1"/>
</dbReference>
<evidence type="ECO:0000313" key="3">
    <source>
        <dbReference type="Proteomes" id="UP000257109"/>
    </source>
</evidence>
<dbReference type="Pfam" id="PF00078">
    <property type="entry name" value="RVT_1"/>
    <property type="match status" value="1"/>
</dbReference>
<dbReference type="SUPFAM" id="SSF56672">
    <property type="entry name" value="DNA/RNA polymerases"/>
    <property type="match status" value="1"/>
</dbReference>
<accession>A0A371HJ33</accession>
<dbReference type="AlphaFoldDB" id="A0A371HJ33"/>
<keyword evidence="3" id="KW-1185">Reference proteome</keyword>
<dbReference type="InterPro" id="IPR043128">
    <property type="entry name" value="Rev_trsase/Diguanyl_cyclase"/>
</dbReference>
<dbReference type="EMBL" id="QJKJ01002457">
    <property type="protein sequence ID" value="RDY02801.1"/>
    <property type="molecule type" value="Genomic_DNA"/>
</dbReference>
<evidence type="ECO:0000313" key="2">
    <source>
        <dbReference type="EMBL" id="RDY02801.1"/>
    </source>
</evidence>
<name>A0A371HJ33_MUCPR</name>
<dbReference type="PANTHER" id="PTHR24559:SF444">
    <property type="entry name" value="REVERSE TRANSCRIPTASE DOMAIN-CONTAINING PROTEIN"/>
    <property type="match status" value="1"/>
</dbReference>
<evidence type="ECO:0000259" key="1">
    <source>
        <dbReference type="Pfam" id="PF00078"/>
    </source>
</evidence>
<dbReference type="InterPro" id="IPR053134">
    <property type="entry name" value="RNA-dir_DNA_polymerase"/>
</dbReference>
<dbReference type="InterPro" id="IPR043502">
    <property type="entry name" value="DNA/RNA_pol_sf"/>
</dbReference>
<comment type="caution">
    <text evidence="2">The sequence shown here is derived from an EMBL/GenBank/DDBJ whole genome shotgun (WGS) entry which is preliminary data.</text>
</comment>
<proteinExistence type="predicted"/>
<dbReference type="OrthoDB" id="1936626at2759"/>
<organism evidence="2 3">
    <name type="scientific">Mucuna pruriens</name>
    <name type="common">Velvet bean</name>
    <name type="synonym">Dolichos pruriens</name>
    <dbReference type="NCBI Taxonomy" id="157652"/>
    <lineage>
        <taxon>Eukaryota</taxon>
        <taxon>Viridiplantae</taxon>
        <taxon>Streptophyta</taxon>
        <taxon>Embryophyta</taxon>
        <taxon>Tracheophyta</taxon>
        <taxon>Spermatophyta</taxon>
        <taxon>Magnoliopsida</taxon>
        <taxon>eudicotyledons</taxon>
        <taxon>Gunneridae</taxon>
        <taxon>Pentapetalae</taxon>
        <taxon>rosids</taxon>
        <taxon>fabids</taxon>
        <taxon>Fabales</taxon>
        <taxon>Fabaceae</taxon>
        <taxon>Papilionoideae</taxon>
        <taxon>50 kb inversion clade</taxon>
        <taxon>NPAAA clade</taxon>
        <taxon>indigoferoid/millettioid clade</taxon>
        <taxon>Phaseoleae</taxon>
        <taxon>Mucuna</taxon>
    </lineage>
</organism>
<dbReference type="CDD" id="cd01647">
    <property type="entry name" value="RT_LTR"/>
    <property type="match status" value="1"/>
</dbReference>
<gene>
    <name evidence="2" type="primary">pol</name>
    <name evidence="2" type="ORF">CR513_13694</name>
</gene>
<feature type="domain" description="Reverse transcriptase" evidence="1">
    <location>
        <begin position="7"/>
        <end position="85"/>
    </location>
</feature>
<dbReference type="Proteomes" id="UP000257109">
    <property type="component" value="Unassembled WGS sequence"/>
</dbReference>
<dbReference type="PANTHER" id="PTHR24559">
    <property type="entry name" value="TRANSPOSON TY3-I GAG-POL POLYPROTEIN"/>
    <property type="match status" value="1"/>
</dbReference>